<proteinExistence type="predicted"/>
<evidence type="ECO:0000313" key="1">
    <source>
        <dbReference type="EMBL" id="CAI2169820.1"/>
    </source>
</evidence>
<reference evidence="1" key="1">
    <citation type="submission" date="2022-08" db="EMBL/GenBank/DDBJ databases">
        <authorList>
            <person name="Kallberg Y."/>
            <person name="Tangrot J."/>
            <person name="Rosling A."/>
        </authorList>
    </citation>
    <scope>NUCLEOTIDE SEQUENCE</scope>
    <source>
        <strain evidence="1">Wild A</strain>
    </source>
</reference>
<accession>A0A9W4SK23</accession>
<sequence length="46" mass="5401">VYSIGCGIRIKNNINLVIILDQPFCIQPLRFQRGHLSEITIREYQK</sequence>
<comment type="caution">
    <text evidence="1">The sequence shown here is derived from an EMBL/GenBank/DDBJ whole genome shotgun (WGS) entry which is preliminary data.</text>
</comment>
<gene>
    <name evidence="1" type="ORF">FWILDA_LOCUS4273</name>
</gene>
<evidence type="ECO:0000313" key="2">
    <source>
        <dbReference type="Proteomes" id="UP001153678"/>
    </source>
</evidence>
<keyword evidence="2" id="KW-1185">Reference proteome</keyword>
<dbReference type="EMBL" id="CAMKVN010000627">
    <property type="protein sequence ID" value="CAI2169820.1"/>
    <property type="molecule type" value="Genomic_DNA"/>
</dbReference>
<dbReference type="AlphaFoldDB" id="A0A9W4SK23"/>
<feature type="non-terminal residue" evidence="1">
    <location>
        <position position="46"/>
    </location>
</feature>
<name>A0A9W4SK23_9GLOM</name>
<protein>
    <submittedName>
        <fullName evidence="1">6239_t:CDS:1</fullName>
    </submittedName>
</protein>
<organism evidence="1 2">
    <name type="scientific">Funneliformis geosporum</name>
    <dbReference type="NCBI Taxonomy" id="1117311"/>
    <lineage>
        <taxon>Eukaryota</taxon>
        <taxon>Fungi</taxon>
        <taxon>Fungi incertae sedis</taxon>
        <taxon>Mucoromycota</taxon>
        <taxon>Glomeromycotina</taxon>
        <taxon>Glomeromycetes</taxon>
        <taxon>Glomerales</taxon>
        <taxon>Glomeraceae</taxon>
        <taxon>Funneliformis</taxon>
    </lineage>
</organism>
<dbReference type="Proteomes" id="UP001153678">
    <property type="component" value="Unassembled WGS sequence"/>
</dbReference>